<sequence>MEFFKFICIIAIVMAVSAKANYNYDTKYIKDINDVVLVQKSSTCVILVVDDKIKFVSTEGNAPKELAKCRNSIKGKNMEIVKATFEPLSTTDVVEKLAKIGKKRDTFLVYFNAVSKSSLKGSVTVATKRPVGLLGNLLSSLGVDVQEKGLVPIVLSLLGIGTSVTDVKTIEFQQ</sequence>
<dbReference type="OrthoDB" id="8006808at2759"/>
<gene>
    <name evidence="2" type="ORF">FF38_12048</name>
</gene>
<feature type="signal peptide" evidence="1">
    <location>
        <begin position="1"/>
        <end position="18"/>
    </location>
</feature>
<feature type="chain" id="PRO_5005535174" evidence="1">
    <location>
        <begin position="19"/>
        <end position="174"/>
    </location>
</feature>
<name>A0A0L0BPM4_LUCCU</name>
<dbReference type="AlphaFoldDB" id="A0A0L0BPM4"/>
<reference evidence="2 3" key="1">
    <citation type="journal article" date="2015" name="Nat. Commun.">
        <title>Lucilia cuprina genome unlocks parasitic fly biology to underpin future interventions.</title>
        <authorList>
            <person name="Anstead C.A."/>
            <person name="Korhonen P.K."/>
            <person name="Young N.D."/>
            <person name="Hall R.S."/>
            <person name="Jex A.R."/>
            <person name="Murali S.C."/>
            <person name="Hughes D.S."/>
            <person name="Lee S.F."/>
            <person name="Perry T."/>
            <person name="Stroehlein A.J."/>
            <person name="Ansell B.R."/>
            <person name="Breugelmans B."/>
            <person name="Hofmann A."/>
            <person name="Qu J."/>
            <person name="Dugan S."/>
            <person name="Lee S.L."/>
            <person name="Chao H."/>
            <person name="Dinh H."/>
            <person name="Han Y."/>
            <person name="Doddapaneni H.V."/>
            <person name="Worley K.C."/>
            <person name="Muzny D.M."/>
            <person name="Ioannidis P."/>
            <person name="Waterhouse R.M."/>
            <person name="Zdobnov E.M."/>
            <person name="James P.J."/>
            <person name="Bagnall N.H."/>
            <person name="Kotze A.C."/>
            <person name="Gibbs R.A."/>
            <person name="Richards S."/>
            <person name="Batterham P."/>
            <person name="Gasser R.B."/>
        </authorList>
    </citation>
    <scope>NUCLEOTIDE SEQUENCE [LARGE SCALE GENOMIC DNA]</scope>
    <source>
        <strain evidence="2 3">LS</strain>
        <tissue evidence="2">Full body</tissue>
    </source>
</reference>
<keyword evidence="3" id="KW-1185">Reference proteome</keyword>
<accession>A0A0L0BPM4</accession>
<keyword evidence="1" id="KW-0732">Signal</keyword>
<evidence type="ECO:0000256" key="1">
    <source>
        <dbReference type="SAM" id="SignalP"/>
    </source>
</evidence>
<protein>
    <submittedName>
        <fullName evidence="2">Uncharacterized protein</fullName>
    </submittedName>
</protein>
<evidence type="ECO:0000313" key="3">
    <source>
        <dbReference type="Proteomes" id="UP000037069"/>
    </source>
</evidence>
<proteinExistence type="predicted"/>
<organism evidence="2 3">
    <name type="scientific">Lucilia cuprina</name>
    <name type="common">Green bottle fly</name>
    <name type="synonym">Australian sheep blowfly</name>
    <dbReference type="NCBI Taxonomy" id="7375"/>
    <lineage>
        <taxon>Eukaryota</taxon>
        <taxon>Metazoa</taxon>
        <taxon>Ecdysozoa</taxon>
        <taxon>Arthropoda</taxon>
        <taxon>Hexapoda</taxon>
        <taxon>Insecta</taxon>
        <taxon>Pterygota</taxon>
        <taxon>Neoptera</taxon>
        <taxon>Endopterygota</taxon>
        <taxon>Diptera</taxon>
        <taxon>Brachycera</taxon>
        <taxon>Muscomorpha</taxon>
        <taxon>Oestroidea</taxon>
        <taxon>Calliphoridae</taxon>
        <taxon>Luciliinae</taxon>
        <taxon>Lucilia</taxon>
    </lineage>
</organism>
<evidence type="ECO:0000313" key="2">
    <source>
        <dbReference type="EMBL" id="KNC21956.1"/>
    </source>
</evidence>
<dbReference type="EMBL" id="JRES01001567">
    <property type="protein sequence ID" value="KNC21956.1"/>
    <property type="molecule type" value="Genomic_DNA"/>
</dbReference>
<comment type="caution">
    <text evidence="2">The sequence shown here is derived from an EMBL/GenBank/DDBJ whole genome shotgun (WGS) entry which is preliminary data.</text>
</comment>
<dbReference type="Proteomes" id="UP000037069">
    <property type="component" value="Unassembled WGS sequence"/>
</dbReference>